<comment type="caution">
    <text evidence="2">The sequence shown here is derived from an EMBL/GenBank/DDBJ whole genome shotgun (WGS) entry which is preliminary data.</text>
</comment>
<dbReference type="Proteomes" id="UP000521872">
    <property type="component" value="Unassembled WGS sequence"/>
</dbReference>
<accession>A0A8H4VLR4</accession>
<proteinExistence type="predicted"/>
<evidence type="ECO:0000313" key="2">
    <source>
        <dbReference type="EMBL" id="KAF4614578.1"/>
    </source>
</evidence>
<keyword evidence="3" id="KW-1185">Reference proteome</keyword>
<evidence type="ECO:0000313" key="3">
    <source>
        <dbReference type="Proteomes" id="UP000521872"/>
    </source>
</evidence>
<dbReference type="AlphaFoldDB" id="A0A8H4VLR4"/>
<evidence type="ECO:0008006" key="4">
    <source>
        <dbReference type="Google" id="ProtNLM"/>
    </source>
</evidence>
<dbReference type="Gene3D" id="3.30.710.10">
    <property type="entry name" value="Potassium Channel Kv1.1, Chain A"/>
    <property type="match status" value="1"/>
</dbReference>
<gene>
    <name evidence="2" type="ORF">D9613_002430</name>
</gene>
<feature type="region of interest" description="Disordered" evidence="1">
    <location>
        <begin position="58"/>
        <end position="77"/>
    </location>
</feature>
<organism evidence="2 3">
    <name type="scientific">Agrocybe pediades</name>
    <dbReference type="NCBI Taxonomy" id="84607"/>
    <lineage>
        <taxon>Eukaryota</taxon>
        <taxon>Fungi</taxon>
        <taxon>Dikarya</taxon>
        <taxon>Basidiomycota</taxon>
        <taxon>Agaricomycotina</taxon>
        <taxon>Agaricomycetes</taxon>
        <taxon>Agaricomycetidae</taxon>
        <taxon>Agaricales</taxon>
        <taxon>Agaricineae</taxon>
        <taxon>Strophariaceae</taxon>
        <taxon>Agrocybe</taxon>
    </lineage>
</organism>
<evidence type="ECO:0000256" key="1">
    <source>
        <dbReference type="SAM" id="MobiDB-lite"/>
    </source>
</evidence>
<sequence length="339" mass="38632">MNQPTDNEDILVQNHPIYWFPDGSLILDVEVQRFKVHHTLLSRHSRFFSAVEAKKEGHLEGTTHQKSGALNDENRDGPKHVVLEPKSKIKAADVEALLQHLYHDAPLSKDSPASHVMSVLLVSSPQHLDFPVIHKRALELFEDFFPKNPESFTHNHPLYDALPIATELNLHEVRKAIIYSLVTTTEFDVDDILPTNEVENQAPQSSSELNGSMAESPLTPFPKKIQRLSPADARICMSLMTKVIDHFTPILFTPAATRHMECTDVFARLWMPLVIQPALEDDGVYKPLETLQRIKEIDWAGHGLCTSCVVEKREEWTYEQKTVWDLMDRWLSEAPLQQA</sequence>
<protein>
    <recommendedName>
        <fullName evidence="4">BTB domain-containing protein</fullName>
    </recommendedName>
</protein>
<name>A0A8H4VLR4_9AGAR</name>
<reference evidence="2 3" key="1">
    <citation type="submission" date="2019-12" db="EMBL/GenBank/DDBJ databases">
        <authorList>
            <person name="Floudas D."/>
            <person name="Bentzer J."/>
            <person name="Ahren D."/>
            <person name="Johansson T."/>
            <person name="Persson P."/>
            <person name="Tunlid A."/>
        </authorList>
    </citation>
    <scope>NUCLEOTIDE SEQUENCE [LARGE SCALE GENOMIC DNA]</scope>
    <source>
        <strain evidence="2 3">CBS 102.39</strain>
    </source>
</reference>
<dbReference type="InterPro" id="IPR011333">
    <property type="entry name" value="SKP1/BTB/POZ_sf"/>
</dbReference>
<dbReference type="EMBL" id="JAACJL010000044">
    <property type="protein sequence ID" value="KAF4614578.1"/>
    <property type="molecule type" value="Genomic_DNA"/>
</dbReference>